<feature type="coiled-coil region" evidence="1">
    <location>
        <begin position="576"/>
        <end position="606"/>
    </location>
</feature>
<organism evidence="4 5">
    <name type="scientific">Parelaphostrongylus tenuis</name>
    <name type="common">Meningeal worm</name>
    <dbReference type="NCBI Taxonomy" id="148309"/>
    <lineage>
        <taxon>Eukaryota</taxon>
        <taxon>Metazoa</taxon>
        <taxon>Ecdysozoa</taxon>
        <taxon>Nematoda</taxon>
        <taxon>Chromadorea</taxon>
        <taxon>Rhabditida</taxon>
        <taxon>Rhabditina</taxon>
        <taxon>Rhabditomorpha</taxon>
        <taxon>Strongyloidea</taxon>
        <taxon>Metastrongylidae</taxon>
        <taxon>Parelaphostrongylus</taxon>
    </lineage>
</organism>
<evidence type="ECO:0000256" key="1">
    <source>
        <dbReference type="SAM" id="Coils"/>
    </source>
</evidence>
<feature type="domain" description="Nuclear anchorage protein 1 spectrin-like repeat" evidence="2">
    <location>
        <begin position="98"/>
        <end position="205"/>
    </location>
</feature>
<dbReference type="InterPro" id="IPR057133">
    <property type="entry name" value="Spectrin_Anc-1_2"/>
</dbReference>
<comment type="caution">
    <text evidence="4">The sequence shown here is derived from an EMBL/GenBank/DDBJ whole genome shotgun (WGS) entry which is preliminary data.</text>
</comment>
<evidence type="ECO:0000259" key="3">
    <source>
        <dbReference type="Pfam" id="PF24615"/>
    </source>
</evidence>
<feature type="domain" description="Nuclear anchorage protein 1 spectrin repeat" evidence="3">
    <location>
        <begin position="752"/>
        <end position="835"/>
    </location>
</feature>
<reference evidence="4" key="1">
    <citation type="submission" date="2021-06" db="EMBL/GenBank/DDBJ databases">
        <title>Parelaphostrongylus tenuis whole genome reference sequence.</title>
        <authorList>
            <person name="Garwood T.J."/>
            <person name="Larsen P.A."/>
            <person name="Fountain-Jones N.M."/>
            <person name="Garbe J.R."/>
            <person name="Macchietto M.G."/>
            <person name="Kania S.A."/>
            <person name="Gerhold R.W."/>
            <person name="Richards J.E."/>
            <person name="Wolf T.M."/>
        </authorList>
    </citation>
    <scope>NUCLEOTIDE SEQUENCE</scope>
    <source>
        <strain evidence="4">MNPRO001-30</strain>
        <tissue evidence="4">Meninges</tissue>
    </source>
</reference>
<keyword evidence="1" id="KW-0175">Coiled coil</keyword>
<keyword evidence="5" id="KW-1185">Reference proteome</keyword>
<dbReference type="EMBL" id="JAHQIW010007458">
    <property type="protein sequence ID" value="KAJ1374419.1"/>
    <property type="molecule type" value="Genomic_DNA"/>
</dbReference>
<dbReference type="AlphaFoldDB" id="A0AAD5WKX4"/>
<gene>
    <name evidence="4" type="primary">ANC-1_7</name>
    <name evidence="4" type="ORF">KIN20_037104</name>
</gene>
<proteinExistence type="predicted"/>
<accession>A0AAD5WKX4</accession>
<name>A0AAD5WKX4_PARTN</name>
<evidence type="ECO:0000313" key="4">
    <source>
        <dbReference type="EMBL" id="KAJ1374419.1"/>
    </source>
</evidence>
<dbReference type="Pfam" id="PF24615">
    <property type="entry name" value="Spectrin_Anc-1_2"/>
    <property type="match status" value="1"/>
</dbReference>
<dbReference type="Proteomes" id="UP001196413">
    <property type="component" value="Unassembled WGS sequence"/>
</dbReference>
<dbReference type="Pfam" id="PF24611">
    <property type="entry name" value="Spectrin_Anc-1"/>
    <property type="match status" value="1"/>
</dbReference>
<protein>
    <submittedName>
        <fullName evidence="4">CAMSAP CH domain</fullName>
    </submittedName>
</protein>
<dbReference type="InterPro" id="IPR057134">
    <property type="entry name" value="Spectrin_Anc-1_3"/>
</dbReference>
<evidence type="ECO:0000313" key="5">
    <source>
        <dbReference type="Proteomes" id="UP001196413"/>
    </source>
</evidence>
<evidence type="ECO:0000259" key="2">
    <source>
        <dbReference type="Pfam" id="PF24611"/>
    </source>
</evidence>
<sequence length="885" mass="100619">MIAGVKQRRVNAEDEIARIAADESLGNTLIPICDCLSRLVNDANRLLLDPEGLPSQYRTSVEELNKECKHAITVLHDAPANHPSVEALNIALSSAENIIPLLGERAKNWDEFVRVRDEIDTDLSNLRQPLDEVLTKPRRSINEAMNDFDTLCVTRQNSGILDNKVRILRELSERLDPLESAYADVRFIDVDLEQTKEQYDEFVNGTNLQGSLEEHRAIQLPALQAELSALQERHNEANNTRKHIDPDTSRLSVLNDRMSSLGALMKLAQESVEKNEQEALIALLRMKLLHLTTLALRELSEESLVDIENQLGSLPSEHGDQMRNQIDQLRDMKKKHDDVTRETLERFAVVENAIATLSSSYDIEGVEANLGRIRDAREALAELSPEVIAEEKIADRVENTRGIIDDLAKRNEDELQRLLRERDLRNNALELFDQLERDVSNLENALPSSMTPSSELIDFKQANMPSLLAKLNAITDVPIDLVPKKDDLSNRIDTISRMLDDRLNERIKYEEKAKKLQDILSECNDRLRNRSEVPVPIEDIIKEVEDLSSLLTRLDAIPQKDLSSCTELAGDVDNVNALLKEQVSSLRRTLNDEENAREKQNELRSRISAVVDRLHDVDVENPGSARKLVDSLDAELQKLRENADSCHQFAISLSPLVSHDDLDKTFPEQIEHLQKEFDEKKKDIEQSIELCRVTPEIIQISEILQQQSDEIPHNLSEQQAMLVDLEKKKQRLENLLQTIPMEMLPKSYVREIAALDAFNVARQETEVQLLCITSPESTEKTLEQLRRDEDALCRLQQRISELGRSSLDDEQRNEHAHMLDRINKMIAAVKRKSRTCRTAAFSLDAAPSDCGLVSAQWDILTWTAMQAFGQVVAACQKFFDSKRKK</sequence>